<dbReference type="SUPFAM" id="SSF52540">
    <property type="entry name" value="P-loop containing nucleoside triphosphate hydrolases"/>
    <property type="match status" value="1"/>
</dbReference>
<dbReference type="GO" id="GO:0016887">
    <property type="term" value="F:ATP hydrolysis activity"/>
    <property type="evidence" value="ECO:0007669"/>
    <property type="project" value="InterPro"/>
</dbReference>
<dbReference type="Pfam" id="PF00005">
    <property type="entry name" value="ABC_tran"/>
    <property type="match status" value="1"/>
</dbReference>
<dbReference type="PROSITE" id="PS00211">
    <property type="entry name" value="ABC_TRANSPORTER_1"/>
    <property type="match status" value="1"/>
</dbReference>
<dbReference type="InterPro" id="IPR050095">
    <property type="entry name" value="ECF_ABC_transporter_ATP-bd"/>
</dbReference>
<evidence type="ECO:0000256" key="3">
    <source>
        <dbReference type="ARBA" id="ARBA00022741"/>
    </source>
</evidence>
<dbReference type="GO" id="GO:0005524">
    <property type="term" value="F:ATP binding"/>
    <property type="evidence" value="ECO:0007669"/>
    <property type="project" value="UniProtKB-KW"/>
</dbReference>
<keyword evidence="2" id="KW-0813">Transport</keyword>
<dbReference type="EMBL" id="NRSJ01000026">
    <property type="protein sequence ID" value="MBK1705702.1"/>
    <property type="molecule type" value="Genomic_DNA"/>
</dbReference>
<dbReference type="GO" id="GO:0043190">
    <property type="term" value="C:ATP-binding cassette (ABC) transporter complex"/>
    <property type="evidence" value="ECO:0007669"/>
    <property type="project" value="TreeGrafter"/>
</dbReference>
<evidence type="ECO:0000259" key="5">
    <source>
        <dbReference type="PROSITE" id="PS50893"/>
    </source>
</evidence>
<sequence length="272" mass="29336">MGVSLTEASRVGVLAELVEVGFGYPGRPPLLQGLNLRVGESERIALIGPNGAGKSTLLHLIVGLLRPTAGQVRVLGRDCRSEADFRAVRGRLGLVFQHSDDQLFCPTVLDDVAFGPLNLGRTPEQAAAIAERTLAVLGLRGYGPRVTHRLSGGEKRLVALATVLAMEPQLLLLDEPTSGLDAVSAARLLDHLAGLPQAMLIVSHEQPVLERLTSRAVLLEQGQLQPVELHRHAHAHRHTHLHLHASGVTTDHDHLSELPVHAHPHADRQDDD</sequence>
<name>A0AAJ0U741_9GAMM</name>
<accession>A0AAJ0U741</accession>
<evidence type="ECO:0000256" key="1">
    <source>
        <dbReference type="ARBA" id="ARBA00005417"/>
    </source>
</evidence>
<reference evidence="6" key="1">
    <citation type="submission" date="2017-08" db="EMBL/GenBank/DDBJ databases">
        <authorList>
            <person name="Imhoff J.F."/>
            <person name="Rahn T."/>
            <person name="Kuenzel S."/>
            <person name="Neulinger S.C."/>
        </authorList>
    </citation>
    <scope>NUCLEOTIDE SEQUENCE</scope>
    <source>
        <strain evidence="6">DSM 11080</strain>
    </source>
</reference>
<keyword evidence="3" id="KW-0547">Nucleotide-binding</keyword>
<comment type="caution">
    <text evidence="6">The sequence shown here is derived from an EMBL/GenBank/DDBJ whole genome shotgun (WGS) entry which is preliminary data.</text>
</comment>
<evidence type="ECO:0000313" key="7">
    <source>
        <dbReference type="Proteomes" id="UP001296776"/>
    </source>
</evidence>
<dbReference type="Proteomes" id="UP001296776">
    <property type="component" value="Unassembled WGS sequence"/>
</dbReference>
<dbReference type="InterPro" id="IPR003439">
    <property type="entry name" value="ABC_transporter-like_ATP-bd"/>
</dbReference>
<keyword evidence="7" id="KW-1185">Reference proteome</keyword>
<gene>
    <name evidence="6" type="ORF">CKO40_14330</name>
</gene>
<evidence type="ECO:0000256" key="4">
    <source>
        <dbReference type="ARBA" id="ARBA00022840"/>
    </source>
</evidence>
<dbReference type="AlphaFoldDB" id="A0AAJ0U741"/>
<evidence type="ECO:0000313" key="6">
    <source>
        <dbReference type="EMBL" id="MBK1705702.1"/>
    </source>
</evidence>
<evidence type="ECO:0000256" key="2">
    <source>
        <dbReference type="ARBA" id="ARBA00022448"/>
    </source>
</evidence>
<proteinExistence type="inferred from homology"/>
<dbReference type="SMART" id="SM00382">
    <property type="entry name" value="AAA"/>
    <property type="match status" value="1"/>
</dbReference>
<dbReference type="InterPro" id="IPR027417">
    <property type="entry name" value="P-loop_NTPase"/>
</dbReference>
<dbReference type="PANTHER" id="PTHR43553:SF24">
    <property type="entry name" value="ENERGY-COUPLING FACTOR TRANSPORTER ATP-BINDING PROTEIN ECFA1"/>
    <property type="match status" value="1"/>
</dbReference>
<comment type="similarity">
    <text evidence="1">Belongs to the ABC transporter superfamily.</text>
</comment>
<dbReference type="PANTHER" id="PTHR43553">
    <property type="entry name" value="HEAVY METAL TRANSPORTER"/>
    <property type="match status" value="1"/>
</dbReference>
<dbReference type="InterPro" id="IPR015856">
    <property type="entry name" value="ABC_transpr_CbiO/EcfA_su"/>
</dbReference>
<dbReference type="InterPro" id="IPR003593">
    <property type="entry name" value="AAA+_ATPase"/>
</dbReference>
<organism evidence="6 7">
    <name type="scientific">Halochromatium glycolicum</name>
    <dbReference type="NCBI Taxonomy" id="85075"/>
    <lineage>
        <taxon>Bacteria</taxon>
        <taxon>Pseudomonadati</taxon>
        <taxon>Pseudomonadota</taxon>
        <taxon>Gammaproteobacteria</taxon>
        <taxon>Chromatiales</taxon>
        <taxon>Chromatiaceae</taxon>
        <taxon>Halochromatium</taxon>
    </lineage>
</organism>
<reference evidence="6" key="2">
    <citation type="journal article" date="2020" name="Microorganisms">
        <title>Osmotic Adaptation and Compatible Solute Biosynthesis of Phototrophic Bacteria as Revealed from Genome Analyses.</title>
        <authorList>
            <person name="Imhoff J.F."/>
            <person name="Rahn T."/>
            <person name="Kunzel S."/>
            <person name="Keller A."/>
            <person name="Neulinger S.C."/>
        </authorList>
    </citation>
    <scope>NUCLEOTIDE SEQUENCE</scope>
    <source>
        <strain evidence="6">DSM 11080</strain>
    </source>
</reference>
<dbReference type="PROSITE" id="PS50893">
    <property type="entry name" value="ABC_TRANSPORTER_2"/>
    <property type="match status" value="1"/>
</dbReference>
<dbReference type="InterPro" id="IPR017871">
    <property type="entry name" value="ABC_transporter-like_CS"/>
</dbReference>
<dbReference type="CDD" id="cd03225">
    <property type="entry name" value="ABC_cobalt_CbiO_domain1"/>
    <property type="match status" value="1"/>
</dbReference>
<protein>
    <submittedName>
        <fullName evidence="6">Cobalt ABC transporter ATP-binding protein</fullName>
    </submittedName>
</protein>
<dbReference type="GO" id="GO:0042626">
    <property type="term" value="F:ATPase-coupled transmembrane transporter activity"/>
    <property type="evidence" value="ECO:0007669"/>
    <property type="project" value="TreeGrafter"/>
</dbReference>
<keyword evidence="4 6" id="KW-0067">ATP-binding</keyword>
<feature type="domain" description="ABC transporter" evidence="5">
    <location>
        <begin position="15"/>
        <end position="246"/>
    </location>
</feature>
<dbReference type="Gene3D" id="3.40.50.300">
    <property type="entry name" value="P-loop containing nucleotide triphosphate hydrolases"/>
    <property type="match status" value="1"/>
</dbReference>